<feature type="domain" description="S5 DRBM" evidence="11">
    <location>
        <begin position="163"/>
        <end position="226"/>
    </location>
</feature>
<evidence type="ECO:0000313" key="12">
    <source>
        <dbReference type="EnsemblMetazoa" id="CLYHEMP001177.1"/>
    </source>
</evidence>
<dbReference type="GO" id="GO:0005743">
    <property type="term" value="C:mitochondrial inner membrane"/>
    <property type="evidence" value="ECO:0007669"/>
    <property type="project" value="UniProtKB-ARBA"/>
</dbReference>
<dbReference type="Pfam" id="PF03719">
    <property type="entry name" value="Ribosomal_S5_C"/>
    <property type="match status" value="1"/>
</dbReference>
<dbReference type="InterPro" id="IPR005324">
    <property type="entry name" value="Ribosomal_uS5_C"/>
</dbReference>
<dbReference type="PROSITE" id="PS50881">
    <property type="entry name" value="S5_DSRBD"/>
    <property type="match status" value="1"/>
</dbReference>
<keyword evidence="13" id="KW-1185">Reference proteome</keyword>
<dbReference type="PANTHER" id="PTHR48277">
    <property type="entry name" value="MITOCHONDRIAL RIBOSOMAL PROTEIN S5"/>
    <property type="match status" value="1"/>
</dbReference>
<comment type="subcellular location">
    <subcellularLocation>
        <location evidence="1">Mitochondrion</location>
    </subcellularLocation>
</comment>
<evidence type="ECO:0000256" key="5">
    <source>
        <dbReference type="ARBA" id="ARBA00023274"/>
    </source>
</evidence>
<dbReference type="InterPro" id="IPR000851">
    <property type="entry name" value="Ribosomal_uS5"/>
</dbReference>
<organism evidence="12 13">
    <name type="scientific">Clytia hemisphaerica</name>
    <dbReference type="NCBI Taxonomy" id="252671"/>
    <lineage>
        <taxon>Eukaryota</taxon>
        <taxon>Metazoa</taxon>
        <taxon>Cnidaria</taxon>
        <taxon>Hydrozoa</taxon>
        <taxon>Hydroidolina</taxon>
        <taxon>Leptothecata</taxon>
        <taxon>Obeliida</taxon>
        <taxon>Clytiidae</taxon>
        <taxon>Clytia</taxon>
    </lineage>
</organism>
<dbReference type="Gene3D" id="3.30.160.20">
    <property type="match status" value="1"/>
</dbReference>
<evidence type="ECO:0000256" key="4">
    <source>
        <dbReference type="ARBA" id="ARBA00023128"/>
    </source>
</evidence>
<dbReference type="OrthoDB" id="309483at2759"/>
<dbReference type="Gene3D" id="3.30.230.10">
    <property type="match status" value="1"/>
</dbReference>
<dbReference type="FunFam" id="3.30.230.10:FF:000002">
    <property type="entry name" value="30S ribosomal protein S5"/>
    <property type="match status" value="1"/>
</dbReference>
<dbReference type="InterPro" id="IPR048584">
    <property type="entry name" value="Ribosomal_uS5m_N"/>
</dbReference>
<feature type="region of interest" description="Disordered" evidence="10">
    <location>
        <begin position="365"/>
        <end position="385"/>
    </location>
</feature>
<keyword evidence="5 8" id="KW-0687">Ribonucleoprotein</keyword>
<accession>A0A7M5UM61</accession>
<dbReference type="GeneID" id="136799585"/>
<evidence type="ECO:0000256" key="8">
    <source>
        <dbReference type="PROSITE-ProRule" id="PRU00268"/>
    </source>
</evidence>
<evidence type="ECO:0000256" key="1">
    <source>
        <dbReference type="ARBA" id="ARBA00004173"/>
    </source>
</evidence>
<dbReference type="SUPFAM" id="SSF54768">
    <property type="entry name" value="dsRNA-binding domain-like"/>
    <property type="match status" value="1"/>
</dbReference>
<keyword evidence="3 8" id="KW-0689">Ribosomal protein</keyword>
<reference evidence="12" key="1">
    <citation type="submission" date="2021-01" db="UniProtKB">
        <authorList>
            <consortium name="EnsemblMetazoa"/>
        </authorList>
    </citation>
    <scope>IDENTIFICATION</scope>
</reference>
<dbReference type="SUPFAM" id="SSF54211">
    <property type="entry name" value="Ribosomal protein S5 domain 2-like"/>
    <property type="match status" value="1"/>
</dbReference>
<evidence type="ECO:0000313" key="13">
    <source>
        <dbReference type="Proteomes" id="UP000594262"/>
    </source>
</evidence>
<dbReference type="GO" id="GO:0005763">
    <property type="term" value="C:mitochondrial small ribosomal subunit"/>
    <property type="evidence" value="ECO:0007669"/>
    <property type="project" value="UniProtKB-ARBA"/>
</dbReference>
<evidence type="ECO:0000256" key="9">
    <source>
        <dbReference type="RuleBase" id="RU003823"/>
    </source>
</evidence>
<evidence type="ECO:0000259" key="11">
    <source>
        <dbReference type="PROSITE" id="PS50881"/>
    </source>
</evidence>
<dbReference type="AlphaFoldDB" id="A0A7M5UM61"/>
<dbReference type="Pfam" id="PF21251">
    <property type="entry name" value="Ribosomal_uS5m_N"/>
    <property type="match status" value="1"/>
</dbReference>
<dbReference type="Proteomes" id="UP000594262">
    <property type="component" value="Unplaced"/>
</dbReference>
<dbReference type="GO" id="GO:0006412">
    <property type="term" value="P:translation"/>
    <property type="evidence" value="ECO:0007669"/>
    <property type="project" value="InterPro"/>
</dbReference>
<dbReference type="PANTHER" id="PTHR48277:SF1">
    <property type="entry name" value="MITOCHONDRIAL RIBOSOMAL PROTEIN S5"/>
    <property type="match status" value="1"/>
</dbReference>
<dbReference type="FunFam" id="3.30.160.20:FF:000022">
    <property type="entry name" value="28S ribosomal protein S5, mitochondrial"/>
    <property type="match status" value="1"/>
</dbReference>
<dbReference type="GO" id="GO:0003723">
    <property type="term" value="F:RNA binding"/>
    <property type="evidence" value="ECO:0007669"/>
    <property type="project" value="InterPro"/>
</dbReference>
<dbReference type="InterPro" id="IPR014721">
    <property type="entry name" value="Ribsml_uS5_D2-typ_fold_subgr"/>
</dbReference>
<evidence type="ECO:0000256" key="2">
    <source>
        <dbReference type="ARBA" id="ARBA00008945"/>
    </source>
</evidence>
<feature type="region of interest" description="Disordered" evidence="10">
    <location>
        <begin position="132"/>
        <end position="156"/>
    </location>
</feature>
<keyword evidence="4" id="KW-0496">Mitochondrion</keyword>
<dbReference type="GO" id="GO:0003735">
    <property type="term" value="F:structural constituent of ribosome"/>
    <property type="evidence" value="ECO:0007669"/>
    <property type="project" value="UniProtKB-UniRule"/>
</dbReference>
<sequence>MFSKILTCSRIIHQLTSRNTFLLRSSVLSCSNCYTQSAQSQKNFQNKNFIRNYSIGEYDKLWQAVSSGRGKGRTGKKKVAPKDVEGDFLGFGKANIEWPGLTKPIDLQRKPKQKRRDYEEYNAQFERRKRQFDATQRGWSGTTWPGRHAGAPELPSGDAVKDFDSIVIEVKKVAVTRANGKRKRTSALVVVGNGKGSIGWAIGKATFASAAIRKARNKAVNYLHYVPVTEEKSIYHNLQTKVNSTQINFEKKVPGHGRRCQRIVRAICELAGIENIRCKIVGRTTPLTVVRATFQGLQMQETHQELAERTGKYVVEFRNEEGNFPRIVAIPTEGAIQRRIEEETEHKQSEDITLHFDPYRGAHKPKSLNQIQGTHPNVLADASST</sequence>
<dbReference type="Pfam" id="PF00333">
    <property type="entry name" value="Ribosomal_S5"/>
    <property type="match status" value="1"/>
</dbReference>
<dbReference type="InterPro" id="IPR013810">
    <property type="entry name" value="Ribosomal_uS5_N"/>
</dbReference>
<evidence type="ECO:0000256" key="7">
    <source>
        <dbReference type="ARBA" id="ARBA00041606"/>
    </source>
</evidence>
<comment type="similarity">
    <text evidence="2 9">Belongs to the universal ribosomal protein uS5 family.</text>
</comment>
<evidence type="ECO:0000256" key="10">
    <source>
        <dbReference type="SAM" id="MobiDB-lite"/>
    </source>
</evidence>
<evidence type="ECO:0000256" key="3">
    <source>
        <dbReference type="ARBA" id="ARBA00022980"/>
    </source>
</evidence>
<dbReference type="InterPro" id="IPR020568">
    <property type="entry name" value="Ribosomal_Su5_D2-typ_SF"/>
</dbReference>
<feature type="compositionally biased region" description="Polar residues" evidence="10">
    <location>
        <begin position="133"/>
        <end position="143"/>
    </location>
</feature>
<dbReference type="RefSeq" id="XP_066912407.1">
    <property type="nucleotide sequence ID" value="XM_067056306.1"/>
</dbReference>
<proteinExistence type="inferred from homology"/>
<dbReference type="EnsemblMetazoa" id="CLYHEMT001177.1">
    <property type="protein sequence ID" value="CLYHEMP001177.1"/>
    <property type="gene ID" value="CLYHEMG001177"/>
</dbReference>
<evidence type="ECO:0000256" key="6">
    <source>
        <dbReference type="ARBA" id="ARBA00039335"/>
    </source>
</evidence>
<name>A0A7M5UM61_9CNID</name>
<protein>
    <recommendedName>
        <fullName evidence="6">Small ribosomal subunit protein uS5m</fullName>
    </recommendedName>
    <alternativeName>
        <fullName evidence="7">28S ribosomal protein S5, mitochondrial</fullName>
    </alternativeName>
</protein>